<name>A0A9N8ECV7_9STRA</name>
<protein>
    <submittedName>
        <fullName evidence="1">Uncharacterized protein</fullName>
    </submittedName>
</protein>
<dbReference type="AlphaFoldDB" id="A0A9N8ECV7"/>
<organism evidence="1 2">
    <name type="scientific">Seminavis robusta</name>
    <dbReference type="NCBI Taxonomy" id="568900"/>
    <lineage>
        <taxon>Eukaryota</taxon>
        <taxon>Sar</taxon>
        <taxon>Stramenopiles</taxon>
        <taxon>Ochrophyta</taxon>
        <taxon>Bacillariophyta</taxon>
        <taxon>Bacillariophyceae</taxon>
        <taxon>Bacillariophycidae</taxon>
        <taxon>Naviculales</taxon>
        <taxon>Naviculaceae</taxon>
        <taxon>Seminavis</taxon>
    </lineage>
</organism>
<accession>A0A9N8ECV7</accession>
<keyword evidence="2" id="KW-1185">Reference proteome</keyword>
<evidence type="ECO:0000313" key="1">
    <source>
        <dbReference type="EMBL" id="CAB9518085.1"/>
    </source>
</evidence>
<reference evidence="1" key="1">
    <citation type="submission" date="2020-06" db="EMBL/GenBank/DDBJ databases">
        <authorList>
            <consortium name="Plant Systems Biology data submission"/>
        </authorList>
    </citation>
    <scope>NUCLEOTIDE SEQUENCE</scope>
    <source>
        <strain evidence="1">D6</strain>
    </source>
</reference>
<proteinExistence type="predicted"/>
<evidence type="ECO:0000313" key="2">
    <source>
        <dbReference type="Proteomes" id="UP001153069"/>
    </source>
</evidence>
<comment type="caution">
    <text evidence="1">The sequence shown here is derived from an EMBL/GenBank/DDBJ whole genome shotgun (WGS) entry which is preliminary data.</text>
</comment>
<gene>
    <name evidence="1" type="ORF">SEMRO_905_G218490.1</name>
</gene>
<sequence length="215" mass="23664">MEGKILDDVCQLFIASNGLYDLVETPIRQGPVAACCFAMLLFQCTKEQEQPMVLETDEELNAFMSSFGCGFEFDKQVSEVFANSSTHARFLLLSKYALVEPNPASKTERGKAIDNPFMMRPAQQLIALRLLGINLSALVSSNPFGFEVLSTHTMKTALAASSAVAWERRNSVKETLEVVGCKIVEGGGTHVDAKAEFEELKNYFVIRDSNDAPPL</sequence>
<dbReference type="Proteomes" id="UP001153069">
    <property type="component" value="Unassembled WGS sequence"/>
</dbReference>
<dbReference type="EMBL" id="CAICTM010000903">
    <property type="protein sequence ID" value="CAB9518085.1"/>
    <property type="molecule type" value="Genomic_DNA"/>
</dbReference>